<name>A0A1C4UNR4_9ACTN</name>
<dbReference type="InterPro" id="IPR019931">
    <property type="entry name" value="LPXTG_anchor"/>
</dbReference>
<feature type="signal peptide" evidence="7">
    <location>
        <begin position="1"/>
        <end position="29"/>
    </location>
</feature>
<evidence type="ECO:0000256" key="6">
    <source>
        <dbReference type="SAM" id="Phobius"/>
    </source>
</evidence>
<reference evidence="10" key="1">
    <citation type="submission" date="2016-06" db="EMBL/GenBank/DDBJ databases">
        <authorList>
            <person name="Varghese N."/>
            <person name="Submissions Spin"/>
        </authorList>
    </citation>
    <scope>NUCLEOTIDE SEQUENCE [LARGE SCALE GENOMIC DNA]</scope>
    <source>
        <strain evidence="10">DSM 44875</strain>
    </source>
</reference>
<dbReference type="InterPro" id="IPR006311">
    <property type="entry name" value="TAT_signal"/>
</dbReference>
<evidence type="ECO:0000256" key="5">
    <source>
        <dbReference type="SAM" id="MobiDB-lite"/>
    </source>
</evidence>
<keyword evidence="3 7" id="KW-0732">Signal</keyword>
<keyword evidence="1" id="KW-0134">Cell wall</keyword>
<sequence length="246" mass="24986">MPQRRRLARAAICTAAATAGLALATPAWAVATSVPLNPAHVDSTAATFPGKDCNDDRFDSLPAGYDGWHFVLPQGKPSSSFESLTLTFSNGSTAVTVQVPDSTDAYPDYFYSAGGKQMHAYLFTPAGWKLTGGSAEVTNAVDKFNLSHTCAGTIATQSPSPTPSTSVSPTTSVSPSKSVSPSDSTTSTGSGSPSASTGGNGGSDTEGGLPLTGVATTSIALGGVALIGGGALLMMRRRRDRITFTS</sequence>
<proteinExistence type="predicted"/>
<keyword evidence="6" id="KW-0472">Membrane</keyword>
<evidence type="ECO:0000313" key="9">
    <source>
        <dbReference type="EMBL" id="SCE73315.1"/>
    </source>
</evidence>
<evidence type="ECO:0000256" key="4">
    <source>
        <dbReference type="ARBA" id="ARBA00023088"/>
    </source>
</evidence>
<organism evidence="9 10">
    <name type="scientific">Micromonospora coriariae</name>
    <dbReference type="NCBI Taxonomy" id="285665"/>
    <lineage>
        <taxon>Bacteria</taxon>
        <taxon>Bacillati</taxon>
        <taxon>Actinomycetota</taxon>
        <taxon>Actinomycetes</taxon>
        <taxon>Micromonosporales</taxon>
        <taxon>Micromonosporaceae</taxon>
        <taxon>Micromonospora</taxon>
    </lineage>
</organism>
<evidence type="ECO:0000256" key="3">
    <source>
        <dbReference type="ARBA" id="ARBA00022729"/>
    </source>
</evidence>
<evidence type="ECO:0000313" key="10">
    <source>
        <dbReference type="Proteomes" id="UP000198243"/>
    </source>
</evidence>
<dbReference type="Proteomes" id="UP000198243">
    <property type="component" value="Chromosome I"/>
</dbReference>
<feature type="compositionally biased region" description="Low complexity" evidence="5">
    <location>
        <begin position="163"/>
        <end position="197"/>
    </location>
</feature>
<feature type="chain" id="PRO_5039265660" evidence="7">
    <location>
        <begin position="30"/>
        <end position="246"/>
    </location>
</feature>
<evidence type="ECO:0000256" key="2">
    <source>
        <dbReference type="ARBA" id="ARBA00022525"/>
    </source>
</evidence>
<keyword evidence="2" id="KW-0964">Secreted</keyword>
<evidence type="ECO:0000256" key="7">
    <source>
        <dbReference type="SAM" id="SignalP"/>
    </source>
</evidence>
<dbReference type="NCBIfam" id="TIGR01167">
    <property type="entry name" value="LPXTG_anchor"/>
    <property type="match status" value="1"/>
</dbReference>
<dbReference type="OrthoDB" id="3404609at2"/>
<gene>
    <name evidence="9" type="ORF">GA0070607_0919</name>
</gene>
<feature type="domain" description="Gram-positive cocci surface proteins LPxTG" evidence="8">
    <location>
        <begin position="205"/>
        <end position="239"/>
    </location>
</feature>
<keyword evidence="10" id="KW-1185">Reference proteome</keyword>
<dbReference type="PROSITE" id="PS51318">
    <property type="entry name" value="TAT"/>
    <property type="match status" value="1"/>
</dbReference>
<protein>
    <submittedName>
        <fullName evidence="9">LPXTG-motif cell wall anchor domain-containing protein</fullName>
    </submittedName>
</protein>
<dbReference type="AlphaFoldDB" id="A0A1C4UNR4"/>
<evidence type="ECO:0000256" key="1">
    <source>
        <dbReference type="ARBA" id="ARBA00022512"/>
    </source>
</evidence>
<dbReference type="RefSeq" id="WP_089017032.1">
    <property type="nucleotide sequence ID" value="NZ_LT607412.1"/>
</dbReference>
<feature type="region of interest" description="Disordered" evidence="5">
    <location>
        <begin position="153"/>
        <end position="210"/>
    </location>
</feature>
<feature type="transmembrane region" description="Helical" evidence="6">
    <location>
        <begin position="213"/>
        <end position="234"/>
    </location>
</feature>
<evidence type="ECO:0000259" key="8">
    <source>
        <dbReference type="Pfam" id="PF00746"/>
    </source>
</evidence>
<keyword evidence="4" id="KW-0572">Peptidoglycan-anchor</keyword>
<keyword evidence="6" id="KW-1133">Transmembrane helix</keyword>
<dbReference type="Pfam" id="PF00746">
    <property type="entry name" value="Gram_pos_anchor"/>
    <property type="match status" value="1"/>
</dbReference>
<accession>A0A1C4UNR4</accession>
<keyword evidence="6" id="KW-0812">Transmembrane</keyword>
<dbReference type="EMBL" id="LT607412">
    <property type="protein sequence ID" value="SCE73315.1"/>
    <property type="molecule type" value="Genomic_DNA"/>
</dbReference>